<dbReference type="InterPro" id="IPR004299">
    <property type="entry name" value="MBOAT_fam"/>
</dbReference>
<dbReference type="InterPro" id="IPR014371">
    <property type="entry name" value="Oat_ACAT_DAG_ARE"/>
</dbReference>
<feature type="transmembrane region" description="Helical" evidence="13">
    <location>
        <begin position="513"/>
        <end position="531"/>
    </location>
</feature>
<feature type="transmembrane region" description="Helical" evidence="13">
    <location>
        <begin position="154"/>
        <end position="172"/>
    </location>
</feature>
<evidence type="ECO:0000256" key="5">
    <source>
        <dbReference type="ARBA" id="ARBA00022824"/>
    </source>
</evidence>
<feature type="active site" evidence="11">
    <location>
        <position position="500"/>
    </location>
</feature>
<evidence type="ECO:0000256" key="13">
    <source>
        <dbReference type="SAM" id="Phobius"/>
    </source>
</evidence>
<organism evidence="14 15">
    <name type="scientific">Allomyces macrogynus (strain ATCC 38327)</name>
    <name type="common">Allomyces javanicus var. macrogynus</name>
    <dbReference type="NCBI Taxonomy" id="578462"/>
    <lineage>
        <taxon>Eukaryota</taxon>
        <taxon>Fungi</taxon>
        <taxon>Fungi incertae sedis</taxon>
        <taxon>Blastocladiomycota</taxon>
        <taxon>Blastocladiomycetes</taxon>
        <taxon>Blastocladiales</taxon>
        <taxon>Blastocladiaceae</taxon>
        <taxon>Allomyces</taxon>
    </lineage>
</organism>
<evidence type="ECO:0000256" key="8">
    <source>
        <dbReference type="ARBA" id="ARBA00023315"/>
    </source>
</evidence>
<dbReference type="STRING" id="578462.A0A0L0S5J3"/>
<sequence>MSVAVASPVDPLVAVAPASITESPAVPSMLPTGTEPLAAVHEAAADPATMLRTATTTASPEPIGPEPTLAPPDSPIERPATSPLPKFDHASNELRQRIRSASTNLPPTRTASAMSIGSARRERTVSSRRGSPFRARSSKLDLERLERDKEDFRGFFVLFWIGMGYYVALTVVNNWSSQGTVLGMQTFKLMFAHVFRMLRDDLTMVVSMSGAFVINLLFRYRILRHRAIRLVLHHAFQAVFLLGWLSWIWARDLAWMQTAFLTLHTMAMLLKNHSYLQVNGELNELWWEEKALKAELAKVDASTDDADAARERRNEIVEALDAIDHELQPGRVRYPNNLTPGNFVDYLVCPTLVYQLDYPRTTTIRWGYVAEKLLALAGTIMLMYITVEHYITPVLANLPNVTFVQALLQLLFPFMLCYLMVFYIIFECVCNGFAELSRFADRNFYDDWWNSSSFDQFARKWNKPVHEFLLRHVYLESITSYKVSKANATYLTFFFSSCLHELAMIMVSKRVRFYLFALQMFQIPLIWFGRLEWSRQHRVVGNAFFWFGIFAGPPLLAICYCWDYVMVDPSL</sequence>
<feature type="transmembrane region" description="Helical" evidence="13">
    <location>
        <begin position="411"/>
        <end position="434"/>
    </location>
</feature>
<protein>
    <recommendedName>
        <fullName evidence="10">O-acyltransferase</fullName>
    </recommendedName>
</protein>
<feature type="transmembrane region" description="Helical" evidence="13">
    <location>
        <begin position="373"/>
        <end position="391"/>
    </location>
</feature>
<feature type="compositionally biased region" description="Pro residues" evidence="12">
    <location>
        <begin position="62"/>
        <end position="74"/>
    </location>
</feature>
<dbReference type="PANTHER" id="PTHR10408">
    <property type="entry name" value="STEROL O-ACYLTRANSFERASE"/>
    <property type="match status" value="1"/>
</dbReference>
<feature type="transmembrane region" description="Helical" evidence="13">
    <location>
        <begin position="253"/>
        <end position="270"/>
    </location>
</feature>
<evidence type="ECO:0000313" key="14">
    <source>
        <dbReference type="EMBL" id="KNE57725.1"/>
    </source>
</evidence>
<name>A0A0L0S5J3_ALLM3</name>
<dbReference type="eggNOG" id="KOG0380">
    <property type="taxonomic scope" value="Eukaryota"/>
</dbReference>
<keyword evidence="7 10" id="KW-0472">Membrane</keyword>
<dbReference type="EMBL" id="GG745332">
    <property type="protein sequence ID" value="KNE57725.1"/>
    <property type="molecule type" value="Genomic_DNA"/>
</dbReference>
<accession>A0A0L0S5J3</accession>
<feature type="transmembrane region" description="Helical" evidence="13">
    <location>
        <begin position="202"/>
        <end position="218"/>
    </location>
</feature>
<dbReference type="GO" id="GO:0008204">
    <property type="term" value="P:ergosterol metabolic process"/>
    <property type="evidence" value="ECO:0007669"/>
    <property type="project" value="TreeGrafter"/>
</dbReference>
<comment type="subcellular location">
    <subcellularLocation>
        <location evidence="1 10">Endoplasmic reticulum membrane</location>
        <topology evidence="1 10">Multi-pass membrane protein</topology>
    </subcellularLocation>
</comment>
<dbReference type="AlphaFoldDB" id="A0A0L0S5J3"/>
<keyword evidence="5 10" id="KW-0256">Endoplasmic reticulum</keyword>
<keyword evidence="6 13" id="KW-1133">Transmembrane helix</keyword>
<comment type="function">
    <text evidence="9">Sterol O-acyltransferase that catalyzes the formation of stery esters.</text>
</comment>
<dbReference type="OrthoDB" id="10039049at2759"/>
<evidence type="ECO:0000256" key="10">
    <source>
        <dbReference type="PIRNR" id="PIRNR000439"/>
    </source>
</evidence>
<keyword evidence="4 13" id="KW-0812">Transmembrane</keyword>
<evidence type="ECO:0000256" key="4">
    <source>
        <dbReference type="ARBA" id="ARBA00022692"/>
    </source>
</evidence>
<evidence type="ECO:0000256" key="1">
    <source>
        <dbReference type="ARBA" id="ARBA00004477"/>
    </source>
</evidence>
<feature type="compositionally biased region" description="Polar residues" evidence="12">
    <location>
        <begin position="99"/>
        <end position="115"/>
    </location>
</feature>
<evidence type="ECO:0000256" key="9">
    <source>
        <dbReference type="ARBA" id="ARBA00023568"/>
    </source>
</evidence>
<dbReference type="VEuPathDB" id="FungiDB:AMAG_04584"/>
<feature type="compositionally biased region" description="Basic and acidic residues" evidence="12">
    <location>
        <begin position="86"/>
        <end position="96"/>
    </location>
</feature>
<reference evidence="15" key="2">
    <citation type="submission" date="2009-11" db="EMBL/GenBank/DDBJ databases">
        <title>The Genome Sequence of Allomyces macrogynus strain ATCC 38327.</title>
        <authorList>
            <consortium name="The Broad Institute Genome Sequencing Platform"/>
            <person name="Russ C."/>
            <person name="Cuomo C."/>
            <person name="Shea T."/>
            <person name="Young S.K."/>
            <person name="Zeng Q."/>
            <person name="Koehrsen M."/>
            <person name="Haas B."/>
            <person name="Borodovsky M."/>
            <person name="Guigo R."/>
            <person name="Alvarado L."/>
            <person name="Berlin A."/>
            <person name="Borenstein D."/>
            <person name="Chen Z."/>
            <person name="Engels R."/>
            <person name="Freedman E."/>
            <person name="Gellesch M."/>
            <person name="Goldberg J."/>
            <person name="Griggs A."/>
            <person name="Gujja S."/>
            <person name="Heiman D."/>
            <person name="Hepburn T."/>
            <person name="Howarth C."/>
            <person name="Jen D."/>
            <person name="Larson L."/>
            <person name="Lewis B."/>
            <person name="Mehta T."/>
            <person name="Park D."/>
            <person name="Pearson M."/>
            <person name="Roberts A."/>
            <person name="Saif S."/>
            <person name="Shenoy N."/>
            <person name="Sisk P."/>
            <person name="Stolte C."/>
            <person name="Sykes S."/>
            <person name="Walk T."/>
            <person name="White J."/>
            <person name="Yandava C."/>
            <person name="Burger G."/>
            <person name="Gray M.W."/>
            <person name="Holland P.W.H."/>
            <person name="King N."/>
            <person name="Lang F.B.F."/>
            <person name="Roger A.J."/>
            <person name="Ruiz-Trillo I."/>
            <person name="Lander E."/>
            <person name="Nusbaum C."/>
        </authorList>
    </citation>
    <scope>NUCLEOTIDE SEQUENCE [LARGE SCALE GENOMIC DNA]</scope>
    <source>
        <strain evidence="15">ATCC 38327</strain>
    </source>
</reference>
<dbReference type="PANTHER" id="PTHR10408:SF9">
    <property type="entry name" value="STEROL O-ACYLTRANSFERASE 2-RELATED"/>
    <property type="match status" value="1"/>
</dbReference>
<keyword evidence="15" id="KW-1185">Reference proteome</keyword>
<dbReference type="OMA" id="WWNCVSF"/>
<keyword evidence="8 10" id="KW-0012">Acyltransferase</keyword>
<evidence type="ECO:0000256" key="12">
    <source>
        <dbReference type="SAM" id="MobiDB-lite"/>
    </source>
</evidence>
<evidence type="ECO:0000256" key="3">
    <source>
        <dbReference type="ARBA" id="ARBA00022679"/>
    </source>
</evidence>
<dbReference type="GO" id="GO:0005789">
    <property type="term" value="C:endoplasmic reticulum membrane"/>
    <property type="evidence" value="ECO:0007669"/>
    <property type="project" value="UniProtKB-SubCell"/>
</dbReference>
<keyword evidence="3 10" id="KW-0808">Transferase</keyword>
<feature type="transmembrane region" description="Helical" evidence="13">
    <location>
        <begin position="543"/>
        <end position="565"/>
    </location>
</feature>
<gene>
    <name evidence="14" type="ORF">AMAG_04584</name>
</gene>
<comment type="similarity">
    <text evidence="2 10">Belongs to the membrane-bound acyltransferase family. Sterol o-acyltransferase subfamily.</text>
</comment>
<feature type="region of interest" description="Disordered" evidence="12">
    <location>
        <begin position="55"/>
        <end position="132"/>
    </location>
</feature>
<evidence type="ECO:0000256" key="11">
    <source>
        <dbReference type="PIRSR" id="PIRSR000439-1"/>
    </source>
</evidence>
<reference evidence="14 15" key="1">
    <citation type="submission" date="2009-11" db="EMBL/GenBank/DDBJ databases">
        <title>Annotation of Allomyces macrogynus ATCC 38327.</title>
        <authorList>
            <consortium name="The Broad Institute Genome Sequencing Platform"/>
            <person name="Russ C."/>
            <person name="Cuomo C."/>
            <person name="Burger G."/>
            <person name="Gray M.W."/>
            <person name="Holland P.W.H."/>
            <person name="King N."/>
            <person name="Lang F.B.F."/>
            <person name="Roger A.J."/>
            <person name="Ruiz-Trillo I."/>
            <person name="Young S.K."/>
            <person name="Zeng Q."/>
            <person name="Gargeya S."/>
            <person name="Fitzgerald M."/>
            <person name="Haas B."/>
            <person name="Abouelleil A."/>
            <person name="Alvarado L."/>
            <person name="Arachchi H.M."/>
            <person name="Berlin A."/>
            <person name="Chapman S.B."/>
            <person name="Gearin G."/>
            <person name="Goldberg J."/>
            <person name="Griggs A."/>
            <person name="Gujja S."/>
            <person name="Hansen M."/>
            <person name="Heiman D."/>
            <person name="Howarth C."/>
            <person name="Larimer J."/>
            <person name="Lui A."/>
            <person name="MacDonald P.J.P."/>
            <person name="McCowen C."/>
            <person name="Montmayeur A."/>
            <person name="Murphy C."/>
            <person name="Neiman D."/>
            <person name="Pearson M."/>
            <person name="Priest M."/>
            <person name="Roberts A."/>
            <person name="Saif S."/>
            <person name="Shea T."/>
            <person name="Sisk P."/>
            <person name="Stolte C."/>
            <person name="Sykes S."/>
            <person name="Wortman J."/>
            <person name="Nusbaum C."/>
            <person name="Birren B."/>
        </authorList>
    </citation>
    <scope>NUCLEOTIDE SEQUENCE [LARGE SCALE GENOMIC DNA]</scope>
    <source>
        <strain evidence="14 15">ATCC 38327</strain>
    </source>
</reference>
<dbReference type="Pfam" id="PF03062">
    <property type="entry name" value="MBOAT"/>
    <property type="match status" value="1"/>
</dbReference>
<feature type="transmembrane region" description="Helical" evidence="13">
    <location>
        <begin position="230"/>
        <end position="247"/>
    </location>
</feature>
<dbReference type="GO" id="GO:0034737">
    <property type="term" value="F:ergosterol O-acyltransferase activity"/>
    <property type="evidence" value="ECO:0007669"/>
    <property type="project" value="TreeGrafter"/>
</dbReference>
<evidence type="ECO:0000256" key="7">
    <source>
        <dbReference type="ARBA" id="ARBA00023136"/>
    </source>
</evidence>
<proteinExistence type="inferred from homology"/>
<dbReference type="Proteomes" id="UP000054350">
    <property type="component" value="Unassembled WGS sequence"/>
</dbReference>
<dbReference type="PIRSF" id="PIRSF000439">
    <property type="entry name" value="Oat_ACAT_DAG_ARE"/>
    <property type="match status" value="1"/>
</dbReference>
<evidence type="ECO:0000313" key="15">
    <source>
        <dbReference type="Proteomes" id="UP000054350"/>
    </source>
</evidence>
<evidence type="ECO:0000256" key="2">
    <source>
        <dbReference type="ARBA" id="ARBA00009010"/>
    </source>
</evidence>
<evidence type="ECO:0000256" key="6">
    <source>
        <dbReference type="ARBA" id="ARBA00022989"/>
    </source>
</evidence>